<dbReference type="CDD" id="cd00067">
    <property type="entry name" value="GAL4"/>
    <property type="match status" value="1"/>
</dbReference>
<accession>A0A5J5EL52</accession>
<dbReference type="EMBL" id="VXIS01000262">
    <property type="protein sequence ID" value="KAA8895458.1"/>
    <property type="molecule type" value="Genomic_DNA"/>
</dbReference>
<dbReference type="SUPFAM" id="SSF57701">
    <property type="entry name" value="Zn2/Cys6 DNA-binding domain"/>
    <property type="match status" value="1"/>
</dbReference>
<feature type="domain" description="Zn(2)-C6 fungal-type" evidence="5">
    <location>
        <begin position="20"/>
        <end position="50"/>
    </location>
</feature>
<dbReference type="Proteomes" id="UP000326924">
    <property type="component" value="Unassembled WGS sequence"/>
</dbReference>
<keyword evidence="7" id="KW-1185">Reference proteome</keyword>
<dbReference type="AlphaFoldDB" id="A0A5J5EL52"/>
<keyword evidence="3" id="KW-0804">Transcription</keyword>
<organism evidence="6 7">
    <name type="scientific">Sphaerosporella brunnea</name>
    <dbReference type="NCBI Taxonomy" id="1250544"/>
    <lineage>
        <taxon>Eukaryota</taxon>
        <taxon>Fungi</taxon>
        <taxon>Dikarya</taxon>
        <taxon>Ascomycota</taxon>
        <taxon>Pezizomycotina</taxon>
        <taxon>Pezizomycetes</taxon>
        <taxon>Pezizales</taxon>
        <taxon>Pyronemataceae</taxon>
        <taxon>Sphaerosporella</taxon>
    </lineage>
</organism>
<dbReference type="GO" id="GO:0000981">
    <property type="term" value="F:DNA-binding transcription factor activity, RNA polymerase II-specific"/>
    <property type="evidence" value="ECO:0007669"/>
    <property type="project" value="InterPro"/>
</dbReference>
<evidence type="ECO:0000256" key="1">
    <source>
        <dbReference type="ARBA" id="ARBA00023015"/>
    </source>
</evidence>
<gene>
    <name evidence="6" type="ORF">FN846DRAFT_969626</name>
</gene>
<evidence type="ECO:0000256" key="4">
    <source>
        <dbReference type="ARBA" id="ARBA00023242"/>
    </source>
</evidence>
<evidence type="ECO:0000256" key="3">
    <source>
        <dbReference type="ARBA" id="ARBA00023163"/>
    </source>
</evidence>
<dbReference type="PROSITE" id="PS50048">
    <property type="entry name" value="ZN2_CY6_FUNGAL_2"/>
    <property type="match status" value="1"/>
</dbReference>
<comment type="caution">
    <text evidence="6">The sequence shown here is derived from an EMBL/GenBank/DDBJ whole genome shotgun (WGS) entry which is preliminary data.</text>
</comment>
<evidence type="ECO:0000313" key="7">
    <source>
        <dbReference type="Proteomes" id="UP000326924"/>
    </source>
</evidence>
<dbReference type="PANTHER" id="PTHR31069:SF31">
    <property type="entry name" value="MONODICTYPHENONE CLUSTER TRANSCRIPTION FACTOR-RELATED"/>
    <property type="match status" value="1"/>
</dbReference>
<dbReference type="Gene3D" id="4.10.240.10">
    <property type="entry name" value="Zn(2)-C6 fungal-type DNA-binding domain"/>
    <property type="match status" value="1"/>
</dbReference>
<keyword evidence="2" id="KW-0238">DNA-binding</keyword>
<dbReference type="GO" id="GO:0008270">
    <property type="term" value="F:zinc ion binding"/>
    <property type="evidence" value="ECO:0007669"/>
    <property type="project" value="InterPro"/>
</dbReference>
<dbReference type="SMART" id="SM00066">
    <property type="entry name" value="GAL4"/>
    <property type="match status" value="1"/>
</dbReference>
<dbReference type="InterPro" id="IPR050675">
    <property type="entry name" value="OAF3"/>
</dbReference>
<sequence length="295" mass="31721">MSTSCSSSSSSARTPKLRSSCDSCQSLKIKCGKENPTCQRCLSNGLNCVYGISRRMGKPRRTVQKHPQPLSPILSPTTTATAAGTALFDDDAFDSFLALTTGGQPEDDCAVQVLSSPQPPPPLQPPPQSCTCYLVALQSLAKLEGASHPGEDLAFDVVLTLVREALHHNFRVVECARCLASSSRLLVLSMLVAKIALLCRAGCEAYGIGGQEWQSASVRCTAIRVRVGSYELRGEDERVLVSGLMQRRIREIEEILVKLNSAAQNLPQDGLSNACREVVADAFQKLQFTTGCSGM</sequence>
<reference evidence="6 7" key="1">
    <citation type="submission" date="2019-09" db="EMBL/GenBank/DDBJ databases">
        <title>Draft genome of the ectomycorrhizal ascomycete Sphaerosporella brunnea.</title>
        <authorList>
            <consortium name="DOE Joint Genome Institute"/>
            <person name="Benucci G.M."/>
            <person name="Marozzi G."/>
            <person name="Antonielli L."/>
            <person name="Sanchez S."/>
            <person name="Marco P."/>
            <person name="Wang X."/>
            <person name="Falini L.B."/>
            <person name="Barry K."/>
            <person name="Haridas S."/>
            <person name="Lipzen A."/>
            <person name="Labutti K."/>
            <person name="Grigoriev I.V."/>
            <person name="Murat C."/>
            <person name="Martin F."/>
            <person name="Albertini E."/>
            <person name="Donnini D."/>
            <person name="Bonito G."/>
        </authorList>
    </citation>
    <scope>NUCLEOTIDE SEQUENCE [LARGE SCALE GENOMIC DNA]</scope>
    <source>
        <strain evidence="6 7">Sb_GMNB300</strain>
    </source>
</reference>
<evidence type="ECO:0000259" key="5">
    <source>
        <dbReference type="PROSITE" id="PS50048"/>
    </source>
</evidence>
<dbReference type="InterPro" id="IPR001138">
    <property type="entry name" value="Zn2Cys6_DnaBD"/>
</dbReference>
<dbReference type="PANTHER" id="PTHR31069">
    <property type="entry name" value="OLEATE-ACTIVATED TRANSCRIPTION FACTOR 1-RELATED"/>
    <property type="match status" value="1"/>
</dbReference>
<dbReference type="OrthoDB" id="2328572at2759"/>
<dbReference type="Pfam" id="PF00172">
    <property type="entry name" value="Zn_clus"/>
    <property type="match status" value="1"/>
</dbReference>
<name>A0A5J5EL52_9PEZI</name>
<dbReference type="GO" id="GO:0003677">
    <property type="term" value="F:DNA binding"/>
    <property type="evidence" value="ECO:0007669"/>
    <property type="project" value="UniProtKB-KW"/>
</dbReference>
<protein>
    <recommendedName>
        <fullName evidence="5">Zn(2)-C6 fungal-type domain-containing protein</fullName>
    </recommendedName>
</protein>
<dbReference type="InParanoid" id="A0A5J5EL52"/>
<evidence type="ECO:0000256" key="2">
    <source>
        <dbReference type="ARBA" id="ARBA00023125"/>
    </source>
</evidence>
<dbReference type="PRINTS" id="PR00755">
    <property type="entry name" value="AFLATOXINBRP"/>
</dbReference>
<keyword evidence="1" id="KW-0805">Transcription regulation</keyword>
<evidence type="ECO:0000313" key="6">
    <source>
        <dbReference type="EMBL" id="KAA8895458.1"/>
    </source>
</evidence>
<proteinExistence type="predicted"/>
<dbReference type="InterPro" id="IPR036864">
    <property type="entry name" value="Zn2-C6_fun-type_DNA-bd_sf"/>
</dbReference>
<keyword evidence="4" id="KW-0539">Nucleus</keyword>